<dbReference type="Proteomes" id="UP000177187">
    <property type="component" value="Unassembled WGS sequence"/>
</dbReference>
<dbReference type="PANTHER" id="PTHR43806">
    <property type="entry name" value="PEPTIDASE S8"/>
    <property type="match status" value="1"/>
</dbReference>
<dbReference type="InterPro" id="IPR034084">
    <property type="entry name" value="Thermitase-like_dom"/>
</dbReference>
<dbReference type="PROSITE" id="PS00138">
    <property type="entry name" value="SUBTILASE_SER"/>
    <property type="match status" value="1"/>
</dbReference>
<evidence type="ECO:0008006" key="15">
    <source>
        <dbReference type="Google" id="ProtNLM"/>
    </source>
</evidence>
<keyword evidence="7 8" id="KW-0720">Serine protease</keyword>
<evidence type="ECO:0000313" key="14">
    <source>
        <dbReference type="Proteomes" id="UP000177187"/>
    </source>
</evidence>
<dbReference type="InterPro" id="IPR023828">
    <property type="entry name" value="Peptidase_S8_Ser-AS"/>
</dbReference>
<sequence length="1038" mass="113139">MRKLIYAFLTALLLTAGAHAERLLVAEPTVPQPVEVRYVEGEIIVWFTRVLDEAEVLAAVREVGPSIGLEKRSDVTPERVLLSVPPGREEEYAGRCELLPGVLAAAPNFVYRLEWTPDDDYYYLQWHYNKDDFIYLEEGWDINRGGDSSVIIAVLDTGVAYEEYTVPSYEQDEVIGGTYHQAPELSEVTFVSPYDFIHSDSHPNDQHGHGTHVTGTLAQDTDNNEGVAGVAFDCRIMPVQVLNWEGSSEGWSVADGIDWARTHSADVINMSLGGYGNDSVMHQACIDAYNAGIVLAAAAGNDNTTQKHYPSSYAEVICVGAVRYDAERAYYSNYGPDQEIMAPGGDLRVDQDGDEWPDGVLQQTYYDLDLPVDLGAGFSYWFFQGTSMACPHVAAAVGLMISEGITGPDNIRATLHSTATDLGPTGRDDEYGYGLINIEQALGGSVMLLTTDPFDGKSNVELNANVVLTFNTAMDTDPSELTFTCSPNPGGWSRAWSSGNTVLTLSHSDFEYGTAYTFNLTSAHSSTGKPLDGSLVPNPFHFTTEYRAPYLIATDPADGAQMQPVDKDIVLTFDIAMDTTTSQLTFTCSPNPGGWSRAWSSGNTVVTLSHNDFEYETSYTFTLTQAHSSDGVPLGGSSVPNPFHFTSQPEAPILVETDPEDGETNVPIEKDVVLTFDRAMDTNPSSLTFDCDPDPGGWTRAWSSGDEVLTLSHDDFTEDTLYTFELLTAKSAEGLNLAGSSVPNPFTFRTESPWPILIETTPADGAEDIPVGMDVILVFDRPMDSDTGLVDFTCSPDPGGWELTWTDNTTLHLAHEFFGYETAYTFELLDAVSEDGYHFTDSMVPNPFSFTTEQYVGVILADLGASASDEGVLVNWRFSEGEPVGIRVLRSVDGGPPEYLFTQGLPGGATVYLDRGVEPGVAYSYWLETLDAQGVVERFGPTTEVRLEPEALVFGLDTPYPQPADGRVHLDFTLPADGRAVLTVYDLAGRRVATLVDAELTAGRHEISWSCAEIPSGVYLVRLETSEGSLTNRLVIGR</sequence>
<dbReference type="InterPro" id="IPR036852">
    <property type="entry name" value="Peptidase_S8/S53_dom_sf"/>
</dbReference>
<comment type="subcellular location">
    <subcellularLocation>
        <location evidence="1">Secreted</location>
    </subcellularLocation>
</comment>
<dbReference type="InterPro" id="IPR026444">
    <property type="entry name" value="Secre_tail"/>
</dbReference>
<feature type="active site" description="Charge relay system" evidence="8">
    <location>
        <position position="387"/>
    </location>
</feature>
<feature type="active site" description="Charge relay system" evidence="8">
    <location>
        <position position="209"/>
    </location>
</feature>
<keyword evidence="4 8" id="KW-0645">Protease</keyword>
<accession>A0A1F5EVX0</accession>
<dbReference type="GO" id="GO:0005576">
    <property type="term" value="C:extracellular region"/>
    <property type="evidence" value="ECO:0007669"/>
    <property type="project" value="UniProtKB-SubCell"/>
</dbReference>
<evidence type="ECO:0000256" key="2">
    <source>
        <dbReference type="ARBA" id="ARBA00011073"/>
    </source>
</evidence>
<evidence type="ECO:0000259" key="10">
    <source>
        <dbReference type="Pfam" id="PF00082"/>
    </source>
</evidence>
<dbReference type="NCBIfam" id="TIGR04183">
    <property type="entry name" value="Por_Secre_tail"/>
    <property type="match status" value="1"/>
</dbReference>
<dbReference type="Gene3D" id="3.40.50.200">
    <property type="entry name" value="Peptidase S8/S53 domain"/>
    <property type="match status" value="1"/>
</dbReference>
<gene>
    <name evidence="13" type="ORF">A2Y64_03535</name>
</gene>
<evidence type="ECO:0000256" key="1">
    <source>
        <dbReference type="ARBA" id="ARBA00004613"/>
    </source>
</evidence>
<dbReference type="STRING" id="1817816.A2Y64_03535"/>
<evidence type="ECO:0000256" key="4">
    <source>
        <dbReference type="ARBA" id="ARBA00022670"/>
    </source>
</evidence>
<reference evidence="13 14" key="1">
    <citation type="journal article" date="2016" name="Nat. Commun.">
        <title>Thousands of microbial genomes shed light on interconnected biogeochemical processes in an aquifer system.</title>
        <authorList>
            <person name="Anantharaman K."/>
            <person name="Brown C.T."/>
            <person name="Hug L.A."/>
            <person name="Sharon I."/>
            <person name="Castelle C.J."/>
            <person name="Probst A.J."/>
            <person name="Thomas B.C."/>
            <person name="Singh A."/>
            <person name="Wilkins M.J."/>
            <person name="Karaoz U."/>
            <person name="Brodie E.L."/>
            <person name="Williams K.H."/>
            <person name="Hubbard S.S."/>
            <person name="Banfield J.F."/>
        </authorList>
    </citation>
    <scope>NUCLEOTIDE SEQUENCE [LARGE SCALE GENOMIC DNA]</scope>
</reference>
<evidence type="ECO:0000259" key="11">
    <source>
        <dbReference type="Pfam" id="PF13205"/>
    </source>
</evidence>
<comment type="similarity">
    <text evidence="2 8">Belongs to the peptidase S8 family.</text>
</comment>
<dbReference type="SUPFAM" id="SSF52743">
    <property type="entry name" value="Subtilisin-like"/>
    <property type="match status" value="1"/>
</dbReference>
<keyword evidence="3" id="KW-0964">Secreted</keyword>
<evidence type="ECO:0000313" key="13">
    <source>
        <dbReference type="EMBL" id="OGD71522.1"/>
    </source>
</evidence>
<feature type="domain" description="Secretion system C-terminal sorting" evidence="12">
    <location>
        <begin position="960"/>
        <end position="1036"/>
    </location>
</feature>
<dbReference type="InterPro" id="IPR050131">
    <property type="entry name" value="Peptidase_S8_subtilisin-like"/>
</dbReference>
<organism evidence="13 14">
    <name type="scientific">Candidatus Coatesbacteria bacterium RBG_13_66_14</name>
    <dbReference type="NCBI Taxonomy" id="1817816"/>
    <lineage>
        <taxon>Bacteria</taxon>
        <taxon>Candidatus Coatesiibacteriota</taxon>
    </lineage>
</organism>
<evidence type="ECO:0000256" key="5">
    <source>
        <dbReference type="ARBA" id="ARBA00022729"/>
    </source>
</evidence>
<comment type="caution">
    <text evidence="13">The sequence shown here is derived from an EMBL/GenBank/DDBJ whole genome shotgun (WGS) entry which is preliminary data.</text>
</comment>
<evidence type="ECO:0000256" key="3">
    <source>
        <dbReference type="ARBA" id="ARBA00022525"/>
    </source>
</evidence>
<dbReference type="Gene3D" id="2.60.40.10">
    <property type="entry name" value="Immunoglobulins"/>
    <property type="match status" value="1"/>
</dbReference>
<evidence type="ECO:0000256" key="8">
    <source>
        <dbReference type="PROSITE-ProRule" id="PRU01240"/>
    </source>
</evidence>
<feature type="domain" description="Peptidase S8/S53" evidence="10">
    <location>
        <begin position="148"/>
        <end position="434"/>
    </location>
</feature>
<proteinExistence type="inferred from homology"/>
<keyword evidence="6 8" id="KW-0378">Hydrolase</keyword>
<dbReference type="AlphaFoldDB" id="A0A1F5EVX0"/>
<dbReference type="Gene3D" id="2.60.40.4070">
    <property type="match status" value="1"/>
</dbReference>
<feature type="domain" description="SbsA Ig-like" evidence="11">
    <location>
        <begin position="547"/>
        <end position="646"/>
    </location>
</feature>
<dbReference type="GO" id="GO:0004252">
    <property type="term" value="F:serine-type endopeptidase activity"/>
    <property type="evidence" value="ECO:0007669"/>
    <property type="project" value="UniProtKB-UniRule"/>
</dbReference>
<evidence type="ECO:0000256" key="6">
    <source>
        <dbReference type="ARBA" id="ARBA00022801"/>
    </source>
</evidence>
<protein>
    <recommendedName>
        <fullName evidence="15">Peptidase S8/S53 domain-containing protein</fullName>
    </recommendedName>
</protein>
<feature type="signal peptide" evidence="9">
    <location>
        <begin position="1"/>
        <end position="20"/>
    </location>
</feature>
<dbReference type="Pfam" id="PF13205">
    <property type="entry name" value="Big_5"/>
    <property type="match status" value="3"/>
</dbReference>
<feature type="domain" description="SbsA Ig-like" evidence="11">
    <location>
        <begin position="650"/>
        <end position="750"/>
    </location>
</feature>
<keyword evidence="5 9" id="KW-0732">Signal</keyword>
<dbReference type="InterPro" id="IPR015500">
    <property type="entry name" value="Peptidase_S8_subtilisin-rel"/>
</dbReference>
<name>A0A1F5EVX0_9BACT</name>
<dbReference type="Pfam" id="PF00082">
    <property type="entry name" value="Peptidase_S8"/>
    <property type="match status" value="1"/>
</dbReference>
<feature type="domain" description="SbsA Ig-like" evidence="11">
    <location>
        <begin position="449"/>
        <end position="544"/>
    </location>
</feature>
<feature type="chain" id="PRO_5009518380" description="Peptidase S8/S53 domain-containing protein" evidence="9">
    <location>
        <begin position="21"/>
        <end position="1038"/>
    </location>
</feature>
<dbReference type="EMBL" id="MFAF01000148">
    <property type="protein sequence ID" value="OGD71522.1"/>
    <property type="molecule type" value="Genomic_DNA"/>
</dbReference>
<dbReference type="PROSITE" id="PS51892">
    <property type="entry name" value="SUBTILASE"/>
    <property type="match status" value="1"/>
</dbReference>
<dbReference type="InterPro" id="IPR032812">
    <property type="entry name" value="SbsA_Ig"/>
</dbReference>
<dbReference type="GO" id="GO:0006508">
    <property type="term" value="P:proteolysis"/>
    <property type="evidence" value="ECO:0007669"/>
    <property type="project" value="UniProtKB-KW"/>
</dbReference>
<evidence type="ECO:0000256" key="7">
    <source>
        <dbReference type="ARBA" id="ARBA00022825"/>
    </source>
</evidence>
<dbReference type="Pfam" id="PF18962">
    <property type="entry name" value="Por_Secre_tail"/>
    <property type="match status" value="1"/>
</dbReference>
<dbReference type="PRINTS" id="PR00723">
    <property type="entry name" value="SUBTILISIN"/>
</dbReference>
<evidence type="ECO:0000259" key="12">
    <source>
        <dbReference type="Pfam" id="PF18962"/>
    </source>
</evidence>
<dbReference type="InterPro" id="IPR013783">
    <property type="entry name" value="Ig-like_fold"/>
</dbReference>
<evidence type="ECO:0000256" key="9">
    <source>
        <dbReference type="SAM" id="SignalP"/>
    </source>
</evidence>
<feature type="active site" description="Charge relay system" evidence="8">
    <location>
        <position position="156"/>
    </location>
</feature>
<dbReference type="InterPro" id="IPR000209">
    <property type="entry name" value="Peptidase_S8/S53_dom"/>
</dbReference>
<dbReference type="CDD" id="cd07484">
    <property type="entry name" value="Peptidases_S8_Thermitase_like"/>
    <property type="match status" value="1"/>
</dbReference>
<dbReference type="PANTHER" id="PTHR43806:SF11">
    <property type="entry name" value="CEREVISIN-RELATED"/>
    <property type="match status" value="1"/>
</dbReference>